<evidence type="ECO:0000256" key="1">
    <source>
        <dbReference type="SAM" id="Coils"/>
    </source>
</evidence>
<keyword evidence="3" id="KW-1185">Reference proteome</keyword>
<organism evidence="2 3">
    <name type="scientific">Euhalothece natronophila Z-M001</name>
    <dbReference type="NCBI Taxonomy" id="522448"/>
    <lineage>
        <taxon>Bacteria</taxon>
        <taxon>Bacillati</taxon>
        <taxon>Cyanobacteriota</taxon>
        <taxon>Cyanophyceae</taxon>
        <taxon>Oscillatoriophycideae</taxon>
        <taxon>Chroococcales</taxon>
        <taxon>Halothecacae</taxon>
        <taxon>Halothece cluster</taxon>
        <taxon>Euhalothece</taxon>
    </lineage>
</organism>
<dbReference type="EMBL" id="CP042326">
    <property type="protein sequence ID" value="QDZ40496.1"/>
    <property type="molecule type" value="Genomic_DNA"/>
</dbReference>
<sequence length="74" mass="8411">MPNPFLGVRIPPEVEQALIDRIHQTGESKSEIVIAALKAYLNLPSYSERLAELEKRLSEVESTLNRHHNEETDS</sequence>
<evidence type="ECO:0000313" key="2">
    <source>
        <dbReference type="EMBL" id="QDZ40496.1"/>
    </source>
</evidence>
<evidence type="ECO:0000313" key="3">
    <source>
        <dbReference type="Proteomes" id="UP000318453"/>
    </source>
</evidence>
<dbReference type="AlphaFoldDB" id="A0A5B8NNJ1"/>
<keyword evidence="1" id="KW-0175">Coiled coil</keyword>
<name>A0A5B8NNJ1_9CHRO</name>
<proteinExistence type="predicted"/>
<protein>
    <recommendedName>
        <fullName evidence="4">Ribbon-helix-helix protein, CopG family</fullName>
    </recommendedName>
</protein>
<dbReference type="RefSeq" id="WP_146296289.1">
    <property type="nucleotide sequence ID" value="NZ_CP042326.1"/>
</dbReference>
<dbReference type="KEGG" id="enn:FRE64_11355"/>
<dbReference type="OrthoDB" id="462356at2"/>
<gene>
    <name evidence="2" type="ORF">FRE64_11355</name>
</gene>
<feature type="coiled-coil region" evidence="1">
    <location>
        <begin position="43"/>
        <end position="70"/>
    </location>
</feature>
<evidence type="ECO:0008006" key="4">
    <source>
        <dbReference type="Google" id="ProtNLM"/>
    </source>
</evidence>
<dbReference type="Proteomes" id="UP000318453">
    <property type="component" value="Chromosome"/>
</dbReference>
<reference evidence="2" key="1">
    <citation type="submission" date="2019-08" db="EMBL/GenBank/DDBJ databases">
        <title>Carotenoids and Carotenoid Binding Proteins in the Halophilic Cyanobacterium Euhalothece sp. ZM00.</title>
        <authorList>
            <person name="Cho S.M."/>
            <person name="Song J.Y."/>
            <person name="Park Y.-I."/>
        </authorList>
    </citation>
    <scope>NUCLEOTIDE SEQUENCE [LARGE SCALE GENOMIC DNA]</scope>
    <source>
        <strain evidence="2">Z-M001</strain>
    </source>
</reference>
<accession>A0A5B8NNJ1</accession>